<evidence type="ECO:0000313" key="19">
    <source>
        <dbReference type="EMBL" id="THG38270.1"/>
    </source>
</evidence>
<evidence type="ECO:0000256" key="1">
    <source>
        <dbReference type="ARBA" id="ARBA00004496"/>
    </source>
</evidence>
<dbReference type="Pfam" id="PF00817">
    <property type="entry name" value="IMS"/>
    <property type="match status" value="1"/>
</dbReference>
<dbReference type="HAMAP" id="MF_01113">
    <property type="entry name" value="DNApol_IV"/>
    <property type="match status" value="1"/>
</dbReference>
<dbReference type="InterPro" id="IPR017961">
    <property type="entry name" value="DNA_pol_Y-fam_little_finger"/>
</dbReference>
<dbReference type="GO" id="GO:0006281">
    <property type="term" value="P:DNA repair"/>
    <property type="evidence" value="ECO:0007669"/>
    <property type="project" value="UniProtKB-UniRule"/>
</dbReference>
<comment type="cofactor">
    <cofactor evidence="16">
        <name>Mg(2+)</name>
        <dbReference type="ChEBI" id="CHEBI:18420"/>
    </cofactor>
    <text evidence="16">Binds 2 magnesium ions per subunit.</text>
</comment>
<dbReference type="SUPFAM" id="SSF100879">
    <property type="entry name" value="Lesion bypass DNA polymerase (Y-family), little finger domain"/>
    <property type="match status" value="1"/>
</dbReference>
<dbReference type="InterPro" id="IPR036775">
    <property type="entry name" value="DNA_pol_Y-fam_lit_finger_sf"/>
</dbReference>
<dbReference type="AlphaFoldDB" id="A0A4S4G3V5"/>
<keyword evidence="9 16" id="KW-0227">DNA damage</keyword>
<keyword evidence="10 16" id="KW-0460">Magnesium</keyword>
<evidence type="ECO:0000256" key="4">
    <source>
        <dbReference type="ARBA" id="ARBA00022490"/>
    </source>
</evidence>
<dbReference type="Pfam" id="PF11799">
    <property type="entry name" value="IMS_C"/>
    <property type="match status" value="1"/>
</dbReference>
<accession>A0A4S4G3V5</accession>
<keyword evidence="12 16" id="KW-0238">DNA-binding</keyword>
<dbReference type="InterPro" id="IPR050116">
    <property type="entry name" value="DNA_polymerase-Y"/>
</dbReference>
<evidence type="ECO:0000259" key="18">
    <source>
        <dbReference type="PROSITE" id="PS50173"/>
    </source>
</evidence>
<gene>
    <name evidence="16 19" type="primary">dinB</name>
    <name evidence="19" type="ORF">E5986_02285</name>
</gene>
<dbReference type="Gene3D" id="3.30.1490.100">
    <property type="entry name" value="DNA polymerase, Y-family, little finger domain"/>
    <property type="match status" value="1"/>
</dbReference>
<evidence type="ECO:0000256" key="5">
    <source>
        <dbReference type="ARBA" id="ARBA00022679"/>
    </source>
</evidence>
<dbReference type="GO" id="GO:0000287">
    <property type="term" value="F:magnesium ion binding"/>
    <property type="evidence" value="ECO:0007669"/>
    <property type="project" value="UniProtKB-UniRule"/>
</dbReference>
<dbReference type="EC" id="2.7.7.7" evidence="16"/>
<keyword evidence="8 16" id="KW-0479">Metal-binding</keyword>
<keyword evidence="6 16" id="KW-0548">Nucleotidyltransferase</keyword>
<dbReference type="NCBIfam" id="NF002677">
    <property type="entry name" value="PRK02406.1"/>
    <property type="match status" value="1"/>
</dbReference>
<feature type="binding site" evidence="16">
    <location>
        <position position="27"/>
    </location>
    <ligand>
        <name>Mg(2+)</name>
        <dbReference type="ChEBI" id="CHEBI:18420"/>
    </ligand>
</feature>
<keyword evidence="7 16" id="KW-0235">DNA replication</keyword>
<evidence type="ECO:0000256" key="6">
    <source>
        <dbReference type="ARBA" id="ARBA00022695"/>
    </source>
</evidence>
<dbReference type="PANTHER" id="PTHR11076:SF33">
    <property type="entry name" value="DNA POLYMERASE KAPPA"/>
    <property type="match status" value="1"/>
</dbReference>
<comment type="subunit">
    <text evidence="16">Monomer.</text>
</comment>
<dbReference type="EMBL" id="SSTJ01000002">
    <property type="protein sequence ID" value="THG38270.1"/>
    <property type="molecule type" value="Genomic_DNA"/>
</dbReference>
<dbReference type="GO" id="GO:0006261">
    <property type="term" value="P:DNA-templated DNA replication"/>
    <property type="evidence" value="ECO:0007669"/>
    <property type="project" value="UniProtKB-UniRule"/>
</dbReference>
<feature type="binding site" evidence="16">
    <location>
        <position position="122"/>
    </location>
    <ligand>
        <name>Mg(2+)</name>
        <dbReference type="ChEBI" id="CHEBI:18420"/>
    </ligand>
</feature>
<comment type="caution">
    <text evidence="19">The sequence shown here is derived from an EMBL/GenBank/DDBJ whole genome shotgun (WGS) entry which is preliminary data.</text>
</comment>
<dbReference type="GO" id="GO:0003684">
    <property type="term" value="F:damaged DNA binding"/>
    <property type="evidence" value="ECO:0007669"/>
    <property type="project" value="InterPro"/>
</dbReference>
<protein>
    <recommendedName>
        <fullName evidence="16">DNA polymerase IV</fullName>
        <shortName evidence="16">Pol IV</shortName>
        <ecNumber evidence="16">2.7.7.7</ecNumber>
    </recommendedName>
</protein>
<dbReference type="GO" id="GO:0042276">
    <property type="term" value="P:error-prone translesion synthesis"/>
    <property type="evidence" value="ECO:0007669"/>
    <property type="project" value="TreeGrafter"/>
</dbReference>
<name>A0A4S4G3V5_9ACTN</name>
<evidence type="ECO:0000256" key="8">
    <source>
        <dbReference type="ARBA" id="ARBA00022723"/>
    </source>
</evidence>
<evidence type="ECO:0000313" key="20">
    <source>
        <dbReference type="Proteomes" id="UP000308978"/>
    </source>
</evidence>
<feature type="domain" description="UmuC" evidence="18">
    <location>
        <begin position="23"/>
        <end position="203"/>
    </location>
</feature>
<dbReference type="InterPro" id="IPR043502">
    <property type="entry name" value="DNA/RNA_pol_sf"/>
</dbReference>
<keyword evidence="3 16" id="KW-0515">Mutator protein</keyword>
<dbReference type="SUPFAM" id="SSF56672">
    <property type="entry name" value="DNA/RNA polymerases"/>
    <property type="match status" value="1"/>
</dbReference>
<comment type="similarity">
    <text evidence="2 16">Belongs to the DNA polymerase type-Y family.</text>
</comment>
<evidence type="ECO:0000256" key="7">
    <source>
        <dbReference type="ARBA" id="ARBA00022705"/>
    </source>
</evidence>
<evidence type="ECO:0000256" key="15">
    <source>
        <dbReference type="ARBA" id="ARBA00049244"/>
    </source>
</evidence>
<dbReference type="CDD" id="cd03586">
    <property type="entry name" value="PolY_Pol_IV_kappa"/>
    <property type="match status" value="1"/>
</dbReference>
<dbReference type="FunFam" id="3.40.1170.60:FF:000001">
    <property type="entry name" value="DNA polymerase IV"/>
    <property type="match status" value="1"/>
</dbReference>
<feature type="active site" evidence="16">
    <location>
        <position position="123"/>
    </location>
</feature>
<evidence type="ECO:0000256" key="9">
    <source>
        <dbReference type="ARBA" id="ARBA00022763"/>
    </source>
</evidence>
<evidence type="ECO:0000256" key="3">
    <source>
        <dbReference type="ARBA" id="ARBA00022457"/>
    </source>
</evidence>
<evidence type="ECO:0000256" key="2">
    <source>
        <dbReference type="ARBA" id="ARBA00010945"/>
    </source>
</evidence>
<evidence type="ECO:0000256" key="10">
    <source>
        <dbReference type="ARBA" id="ARBA00022842"/>
    </source>
</evidence>
<dbReference type="GO" id="GO:0009432">
    <property type="term" value="P:SOS response"/>
    <property type="evidence" value="ECO:0007669"/>
    <property type="project" value="TreeGrafter"/>
</dbReference>
<sequence length="440" mass="47804">MRYNEPMDDALDITLAPWEGPAILLVDLDAFFASVEQLDHPGWRGKPVIVGGDADAHGVVSTCSYEARAFGVRSAMAASLARELCPDAIWTHGNFHRYREMSAAIMAILRDETPHVQQVSIDEAFMDVSPTAVNTEHPVRIAERIQRRVAALGVTCSIGVGATKSVAKIASDIDKPRGLTVVWPGTEEAFLADLPVRTVSGVGAAAERVLTAHGIRTLGDMGRADASLLRRVFGKNGEMMRERALGRDRSPVEEDDTVKSVSNEVTFARDLTERADIEAALSTIAAKVGRRLRRKGLAGRTVALKVRFSDRTTRSVQRQLPSPTDDDLAFAPVVHAMVDDVWFPGAKVRLLGVAVSHFEEETGPVQESLFDADGLDGGEKGSERNESAPLIADDAKRRQLLAATDALRDRFGDATVRFGFELRNEGNTTGSSSKNVEDYK</sequence>
<keyword evidence="13 16" id="KW-0234">DNA repair</keyword>
<comment type="subcellular location">
    <subcellularLocation>
        <location evidence="1 16">Cytoplasm</location>
    </subcellularLocation>
</comment>
<dbReference type="GO" id="GO:0005829">
    <property type="term" value="C:cytosol"/>
    <property type="evidence" value="ECO:0007669"/>
    <property type="project" value="TreeGrafter"/>
</dbReference>
<organism evidence="19 20">
    <name type="scientific">Adlercreutzia caecimuris</name>
    <dbReference type="NCBI Taxonomy" id="671266"/>
    <lineage>
        <taxon>Bacteria</taxon>
        <taxon>Bacillati</taxon>
        <taxon>Actinomycetota</taxon>
        <taxon>Coriobacteriia</taxon>
        <taxon>Eggerthellales</taxon>
        <taxon>Eggerthellaceae</taxon>
        <taxon>Adlercreutzia</taxon>
    </lineage>
</organism>
<dbReference type="InterPro" id="IPR001126">
    <property type="entry name" value="UmuC"/>
</dbReference>
<feature type="region of interest" description="Disordered" evidence="17">
    <location>
        <begin position="366"/>
        <end position="389"/>
    </location>
</feature>
<dbReference type="PROSITE" id="PS50173">
    <property type="entry name" value="UMUC"/>
    <property type="match status" value="1"/>
</dbReference>
<evidence type="ECO:0000256" key="13">
    <source>
        <dbReference type="ARBA" id="ARBA00023204"/>
    </source>
</evidence>
<keyword evidence="4 16" id="KW-0963">Cytoplasm</keyword>
<evidence type="ECO:0000256" key="12">
    <source>
        <dbReference type="ARBA" id="ARBA00023125"/>
    </source>
</evidence>
<dbReference type="PANTHER" id="PTHR11076">
    <property type="entry name" value="DNA REPAIR POLYMERASE UMUC / TRANSFERASE FAMILY MEMBER"/>
    <property type="match status" value="1"/>
</dbReference>
<evidence type="ECO:0000256" key="11">
    <source>
        <dbReference type="ARBA" id="ARBA00022932"/>
    </source>
</evidence>
<keyword evidence="11 16" id="KW-0239">DNA-directed DNA polymerase</keyword>
<dbReference type="Gene3D" id="3.40.1170.60">
    <property type="match status" value="1"/>
</dbReference>
<evidence type="ECO:0000256" key="14">
    <source>
        <dbReference type="ARBA" id="ARBA00025589"/>
    </source>
</evidence>
<keyword evidence="5 16" id="KW-0808">Transferase</keyword>
<evidence type="ECO:0000256" key="17">
    <source>
        <dbReference type="SAM" id="MobiDB-lite"/>
    </source>
</evidence>
<dbReference type="Proteomes" id="UP000308978">
    <property type="component" value="Unassembled WGS sequence"/>
</dbReference>
<dbReference type="Gene3D" id="3.30.70.270">
    <property type="match status" value="1"/>
</dbReference>
<feature type="site" description="Substrate discrimination" evidence="16">
    <location>
        <position position="32"/>
    </location>
</feature>
<evidence type="ECO:0000256" key="16">
    <source>
        <dbReference type="HAMAP-Rule" id="MF_01113"/>
    </source>
</evidence>
<reference evidence="19 20" key="1">
    <citation type="submission" date="2019-04" db="EMBL/GenBank/DDBJ databases">
        <title>Microbes associate with the intestines of laboratory mice.</title>
        <authorList>
            <person name="Navarre W."/>
            <person name="Wong E."/>
            <person name="Huang K.C."/>
            <person name="Tropini C."/>
            <person name="Ng K."/>
            <person name="Yu B."/>
        </authorList>
    </citation>
    <scope>NUCLEOTIDE SEQUENCE [LARGE SCALE GENOMIC DNA]</scope>
    <source>
        <strain evidence="19 20">NM80_B27</strain>
    </source>
</reference>
<comment type="function">
    <text evidence="14 16">Poorly processive, error-prone DNA polymerase involved in untargeted mutagenesis. Copies undamaged DNA at stalled replication forks, which arise in vivo from mismatched or misaligned primer ends. These misaligned primers can be extended by PolIV. Exhibits no 3'-5' exonuclease (proofreading) activity. May be involved in translesional synthesis, in conjunction with the beta clamp from PolIII.</text>
</comment>
<dbReference type="InterPro" id="IPR022880">
    <property type="entry name" value="DNApol_IV"/>
</dbReference>
<dbReference type="Gene3D" id="1.10.150.20">
    <property type="entry name" value="5' to 3' exonuclease, C-terminal subdomain"/>
    <property type="match status" value="1"/>
</dbReference>
<proteinExistence type="inferred from homology"/>
<dbReference type="GO" id="GO:0003887">
    <property type="term" value="F:DNA-directed DNA polymerase activity"/>
    <property type="evidence" value="ECO:0007669"/>
    <property type="project" value="UniProtKB-UniRule"/>
</dbReference>
<dbReference type="InterPro" id="IPR043128">
    <property type="entry name" value="Rev_trsase/Diguanyl_cyclase"/>
</dbReference>
<comment type="catalytic activity">
    <reaction evidence="15 16">
        <text>DNA(n) + a 2'-deoxyribonucleoside 5'-triphosphate = DNA(n+1) + diphosphate</text>
        <dbReference type="Rhea" id="RHEA:22508"/>
        <dbReference type="Rhea" id="RHEA-COMP:17339"/>
        <dbReference type="Rhea" id="RHEA-COMP:17340"/>
        <dbReference type="ChEBI" id="CHEBI:33019"/>
        <dbReference type="ChEBI" id="CHEBI:61560"/>
        <dbReference type="ChEBI" id="CHEBI:173112"/>
        <dbReference type="EC" id="2.7.7.7"/>
    </reaction>
</comment>
<feature type="compositionally biased region" description="Basic and acidic residues" evidence="17">
    <location>
        <begin position="377"/>
        <end position="386"/>
    </location>
</feature>